<dbReference type="KEGG" id="aprc:113871832"/>
<evidence type="ECO:0000313" key="7">
    <source>
        <dbReference type="RefSeq" id="XP_027364730.1"/>
    </source>
</evidence>
<keyword evidence="3" id="KW-0539">Nucleus</keyword>
<evidence type="ECO:0000313" key="6">
    <source>
        <dbReference type="Proteomes" id="UP000694853"/>
    </source>
</evidence>
<dbReference type="Pfam" id="PF03638">
    <property type="entry name" value="TCR"/>
    <property type="match status" value="2"/>
</dbReference>
<evidence type="ECO:0000256" key="3">
    <source>
        <dbReference type="ARBA" id="ARBA00023242"/>
    </source>
</evidence>
<dbReference type="PANTHER" id="PTHR46159:SF12">
    <property type="entry name" value="PROTEIN TESMIN_TSO1-LIKE CXC 3-RELATED"/>
    <property type="match status" value="1"/>
</dbReference>
<dbReference type="InterPro" id="IPR033467">
    <property type="entry name" value="Tesmin/TSO1-like_CXC"/>
</dbReference>
<feature type="region of interest" description="Disordered" evidence="4">
    <location>
        <begin position="526"/>
        <end position="560"/>
    </location>
</feature>
<gene>
    <name evidence="7" type="primary">LOC113871832</name>
</gene>
<feature type="region of interest" description="Disordered" evidence="4">
    <location>
        <begin position="425"/>
        <end position="453"/>
    </location>
</feature>
<feature type="domain" description="CRC" evidence="5">
    <location>
        <begin position="373"/>
        <end position="498"/>
    </location>
</feature>
<dbReference type="SMART" id="SM01114">
    <property type="entry name" value="CXC"/>
    <property type="match status" value="2"/>
</dbReference>
<sequence>METPERNKINADTSQPEDSPVFNYMNTLSPVKPIKSVYFTQPFNSLSFPSPPPVFTSPHANCPTESGFLRRHDLLDTSTLNVSSEDVNIISLRDEVVAVSTHACYDTVEMQENTDQQISVGDGLIEPSNGNPEFLLKLPQALKYNSGTTGYDPLLCSDEANSVLELPRKPAPDFAYVSEGSEKDSVKEEIHIPSICHSEAKKKGPDCDCESFVTGTSNLLMFGSSIHFSNITNLLQKPSTNRGHGKHIINPIASGSEHETEGCSSKSIAASDTSQEQDNLANDALMTSNSSEKTGENQFTCASQFVLLLSASQEQKLSTVPASVERDLESSKNVIQPAEDFIPSVVHMADEDFQQNNQKKKRRKLEPAGEMKSCKGCSCKKSKCLKLYCACFSHGVFCTESCSCKDCINKPINADIVAQTREQIKSRDAPAFSPKISRNSDSVPEIGGDPHKTTVSARHKKGCNCKKSRCQQKYCECFQGNVGCSSKCRCEGCKNLYGRRVSSPGKAEPDEETEACEKGLVKKASQKTGIRNIDDHPDSVFTTTPSGLSRPPFPSEGMQPRSVATMTASGFVGSQMLGISDVPQSQPKFENSSQTDPEDESALTCIKISSSNAKRISSQNGDFESSPTCSCGRKLTFPSGPPFSFLAPPR</sequence>
<dbReference type="InterPro" id="IPR005172">
    <property type="entry name" value="CRC"/>
</dbReference>
<dbReference type="Proteomes" id="UP000694853">
    <property type="component" value="Unplaced"/>
</dbReference>
<feature type="region of interest" description="Disordered" evidence="4">
    <location>
        <begin position="254"/>
        <end position="276"/>
    </location>
</feature>
<feature type="compositionally biased region" description="Polar residues" evidence="4">
    <location>
        <begin position="262"/>
        <end position="276"/>
    </location>
</feature>
<reference evidence="7" key="2">
    <citation type="submission" date="2025-08" db="UniProtKB">
        <authorList>
            <consortium name="RefSeq"/>
        </authorList>
    </citation>
    <scope>IDENTIFICATION</scope>
    <source>
        <tissue evidence="7">Young leaves</tissue>
    </source>
</reference>
<accession>A0A8B8M876</accession>
<evidence type="ECO:0000256" key="2">
    <source>
        <dbReference type="ARBA" id="ARBA00007267"/>
    </source>
</evidence>
<keyword evidence="6" id="KW-1185">Reference proteome</keyword>
<comment type="subcellular location">
    <subcellularLocation>
        <location evidence="1">Nucleus</location>
    </subcellularLocation>
</comment>
<comment type="similarity">
    <text evidence="2">Belongs to the lin-54 family.</text>
</comment>
<protein>
    <submittedName>
        <fullName evidence="7">Protein tesmin/TSO1-like CXC 2</fullName>
    </submittedName>
</protein>
<evidence type="ECO:0000256" key="1">
    <source>
        <dbReference type="ARBA" id="ARBA00004123"/>
    </source>
</evidence>
<feature type="region of interest" description="Disordered" evidence="4">
    <location>
        <begin position="580"/>
        <end position="601"/>
    </location>
</feature>
<reference evidence="6" key="1">
    <citation type="journal article" date="2019" name="Toxins">
        <title>Detection of Abrin-Like and Prepropulchellin-Like Toxin Genes and Transcripts Using Whole Genome Sequencing and Full-Length Transcript Sequencing of Abrus precatorius.</title>
        <authorList>
            <person name="Hovde B.T."/>
            <person name="Daligault H.E."/>
            <person name="Hanschen E.R."/>
            <person name="Kunde Y.A."/>
            <person name="Johnson M.B."/>
            <person name="Starkenburg S.R."/>
            <person name="Johnson S.L."/>
        </authorList>
    </citation>
    <scope>NUCLEOTIDE SEQUENCE [LARGE SCALE GENOMIC DNA]</scope>
</reference>
<dbReference type="GO" id="GO:0005634">
    <property type="term" value="C:nucleus"/>
    <property type="evidence" value="ECO:0007669"/>
    <property type="project" value="UniProtKB-SubCell"/>
</dbReference>
<name>A0A8B8M876_ABRPR</name>
<dbReference type="RefSeq" id="XP_027364730.1">
    <property type="nucleotide sequence ID" value="XM_027508929.1"/>
</dbReference>
<organism evidence="6 7">
    <name type="scientific">Abrus precatorius</name>
    <name type="common">Indian licorice</name>
    <name type="synonym">Glycine abrus</name>
    <dbReference type="NCBI Taxonomy" id="3816"/>
    <lineage>
        <taxon>Eukaryota</taxon>
        <taxon>Viridiplantae</taxon>
        <taxon>Streptophyta</taxon>
        <taxon>Embryophyta</taxon>
        <taxon>Tracheophyta</taxon>
        <taxon>Spermatophyta</taxon>
        <taxon>Magnoliopsida</taxon>
        <taxon>eudicotyledons</taxon>
        <taxon>Gunneridae</taxon>
        <taxon>Pentapetalae</taxon>
        <taxon>rosids</taxon>
        <taxon>fabids</taxon>
        <taxon>Fabales</taxon>
        <taxon>Fabaceae</taxon>
        <taxon>Papilionoideae</taxon>
        <taxon>50 kb inversion clade</taxon>
        <taxon>NPAAA clade</taxon>
        <taxon>indigoferoid/millettioid clade</taxon>
        <taxon>Abreae</taxon>
        <taxon>Abrus</taxon>
    </lineage>
</organism>
<dbReference type="InterPro" id="IPR044522">
    <property type="entry name" value="TSO1-like"/>
</dbReference>
<proteinExistence type="inferred from homology"/>
<feature type="compositionally biased region" description="Polar residues" evidence="4">
    <location>
        <begin position="582"/>
        <end position="595"/>
    </location>
</feature>
<evidence type="ECO:0000259" key="5">
    <source>
        <dbReference type="PROSITE" id="PS51634"/>
    </source>
</evidence>
<dbReference type="OrthoDB" id="6283463at2759"/>
<dbReference type="GO" id="GO:0003700">
    <property type="term" value="F:DNA-binding transcription factor activity"/>
    <property type="evidence" value="ECO:0007669"/>
    <property type="project" value="InterPro"/>
</dbReference>
<dbReference type="GeneID" id="113871832"/>
<dbReference type="AlphaFoldDB" id="A0A8B8M876"/>
<dbReference type="PROSITE" id="PS51634">
    <property type="entry name" value="CRC"/>
    <property type="match status" value="1"/>
</dbReference>
<evidence type="ECO:0000256" key="4">
    <source>
        <dbReference type="SAM" id="MobiDB-lite"/>
    </source>
</evidence>
<dbReference type="PANTHER" id="PTHR46159">
    <property type="entry name" value="PROTEIN TESMIN/TSO1-LIKE CXC 2"/>
    <property type="match status" value="1"/>
</dbReference>